<organism evidence="2 3">
    <name type="scientific">Glycine soja</name>
    <name type="common">Wild soybean</name>
    <dbReference type="NCBI Taxonomy" id="3848"/>
    <lineage>
        <taxon>Eukaryota</taxon>
        <taxon>Viridiplantae</taxon>
        <taxon>Streptophyta</taxon>
        <taxon>Embryophyta</taxon>
        <taxon>Tracheophyta</taxon>
        <taxon>Spermatophyta</taxon>
        <taxon>Magnoliopsida</taxon>
        <taxon>eudicotyledons</taxon>
        <taxon>Gunneridae</taxon>
        <taxon>Pentapetalae</taxon>
        <taxon>rosids</taxon>
        <taxon>fabids</taxon>
        <taxon>Fabales</taxon>
        <taxon>Fabaceae</taxon>
        <taxon>Papilionoideae</taxon>
        <taxon>50 kb inversion clade</taxon>
        <taxon>NPAAA clade</taxon>
        <taxon>indigoferoid/millettioid clade</taxon>
        <taxon>Phaseoleae</taxon>
        <taxon>Glycine</taxon>
        <taxon>Glycine subgen. Soja</taxon>
    </lineage>
</organism>
<reference evidence="2 3" key="1">
    <citation type="submission" date="2018-09" db="EMBL/GenBank/DDBJ databases">
        <title>A high-quality reference genome of wild soybean provides a powerful tool to mine soybean genomes.</title>
        <authorList>
            <person name="Xie M."/>
            <person name="Chung C.Y.L."/>
            <person name="Li M.-W."/>
            <person name="Wong F.-L."/>
            <person name="Chan T.-F."/>
            <person name="Lam H.-M."/>
        </authorList>
    </citation>
    <scope>NUCLEOTIDE SEQUENCE [LARGE SCALE GENOMIC DNA]</scope>
    <source>
        <strain evidence="3">cv. W05</strain>
        <tissue evidence="2">Hypocotyl of etiolated seedlings</tissue>
    </source>
</reference>
<protein>
    <submittedName>
        <fullName evidence="2">Uncharacterized protein</fullName>
    </submittedName>
</protein>
<dbReference type="AlphaFoldDB" id="A0A445GGX7"/>
<proteinExistence type="predicted"/>
<dbReference type="EMBL" id="QZWG01000016">
    <property type="protein sequence ID" value="RZB60506.1"/>
    <property type="molecule type" value="Genomic_DNA"/>
</dbReference>
<gene>
    <name evidence="2" type="ORF">D0Y65_043317</name>
</gene>
<keyword evidence="1" id="KW-0812">Transmembrane</keyword>
<evidence type="ECO:0000313" key="3">
    <source>
        <dbReference type="Proteomes" id="UP000289340"/>
    </source>
</evidence>
<feature type="transmembrane region" description="Helical" evidence="1">
    <location>
        <begin position="30"/>
        <end position="62"/>
    </location>
</feature>
<accession>A0A445GGX7</accession>
<keyword evidence="3" id="KW-1185">Reference proteome</keyword>
<keyword evidence="1" id="KW-0472">Membrane</keyword>
<keyword evidence="1" id="KW-1133">Transmembrane helix</keyword>
<evidence type="ECO:0000313" key="2">
    <source>
        <dbReference type="EMBL" id="RZB60506.1"/>
    </source>
</evidence>
<evidence type="ECO:0000256" key="1">
    <source>
        <dbReference type="SAM" id="Phobius"/>
    </source>
</evidence>
<sequence>MAALDAARDTSGTCSSYIAPKIVRSMRISFILAVSFTACCSTLVCSATCNLAASFAAFLAFITTT</sequence>
<name>A0A445GGX7_GLYSO</name>
<comment type="caution">
    <text evidence="2">The sequence shown here is derived from an EMBL/GenBank/DDBJ whole genome shotgun (WGS) entry which is preliminary data.</text>
</comment>
<dbReference type="Proteomes" id="UP000289340">
    <property type="component" value="Chromosome 16"/>
</dbReference>